<feature type="region of interest" description="Disordered" evidence="1">
    <location>
        <begin position="1"/>
        <end position="32"/>
    </location>
</feature>
<feature type="compositionally biased region" description="Pro residues" evidence="1">
    <location>
        <begin position="65"/>
        <end position="83"/>
    </location>
</feature>
<dbReference type="GO" id="GO:0016747">
    <property type="term" value="F:acyltransferase activity, transferring groups other than amino-acyl groups"/>
    <property type="evidence" value="ECO:0007669"/>
    <property type="project" value="InterPro"/>
</dbReference>
<dbReference type="EMBL" id="JAVDQZ010000007">
    <property type="protein sequence ID" value="MDR6428274.1"/>
    <property type="molecule type" value="Genomic_DNA"/>
</dbReference>
<name>A0AAE3Y0H0_VARPD</name>
<evidence type="ECO:0000256" key="1">
    <source>
        <dbReference type="SAM" id="MobiDB-lite"/>
    </source>
</evidence>
<gene>
    <name evidence="2" type="ORF">J2738_004432</name>
</gene>
<evidence type="ECO:0000313" key="2">
    <source>
        <dbReference type="EMBL" id="MDR6428274.1"/>
    </source>
</evidence>
<sequence>MSVSDDPRGARTPSHPSLPESHGEPAAPPRRQVLKLGASLLAVGGSSAMLAACGGGGGGVAPGFGPLPAPAPAPAPAPPPPAAPADTRVSSFALAVMPDTQFYARYATAAENDQYDKRFGSAPFAAH</sequence>
<reference evidence="2" key="1">
    <citation type="submission" date="2023-07" db="EMBL/GenBank/DDBJ databases">
        <title>Sorghum-associated microbial communities from plants grown in Nebraska, USA.</title>
        <authorList>
            <person name="Schachtman D."/>
        </authorList>
    </citation>
    <scope>NUCLEOTIDE SEQUENCE</scope>
    <source>
        <strain evidence="2">DS2114</strain>
    </source>
</reference>
<protein>
    <submittedName>
        <fullName evidence="2">Uncharacterized protein</fullName>
    </submittedName>
</protein>
<feature type="region of interest" description="Disordered" evidence="1">
    <location>
        <begin position="59"/>
        <end position="86"/>
    </location>
</feature>
<organism evidence="2 3">
    <name type="scientific">Variovorax paradoxus</name>
    <dbReference type="NCBI Taxonomy" id="34073"/>
    <lineage>
        <taxon>Bacteria</taxon>
        <taxon>Pseudomonadati</taxon>
        <taxon>Pseudomonadota</taxon>
        <taxon>Betaproteobacteria</taxon>
        <taxon>Burkholderiales</taxon>
        <taxon>Comamonadaceae</taxon>
        <taxon>Variovorax</taxon>
    </lineage>
</organism>
<dbReference type="PROSITE" id="PS00099">
    <property type="entry name" value="THIOLASE_3"/>
    <property type="match status" value="1"/>
</dbReference>
<comment type="caution">
    <text evidence="2">The sequence shown here is derived from an EMBL/GenBank/DDBJ whole genome shotgun (WGS) entry which is preliminary data.</text>
</comment>
<dbReference type="Proteomes" id="UP001184828">
    <property type="component" value="Unassembled WGS sequence"/>
</dbReference>
<proteinExistence type="predicted"/>
<evidence type="ECO:0000313" key="3">
    <source>
        <dbReference type="Proteomes" id="UP001184828"/>
    </source>
</evidence>
<dbReference type="InterPro" id="IPR020610">
    <property type="entry name" value="Thiolase_AS"/>
</dbReference>
<accession>A0AAE3Y0H0</accession>
<dbReference type="AlphaFoldDB" id="A0AAE3Y0H0"/>